<dbReference type="STRING" id="568069.A0A1J1HTU1"/>
<protein>
    <submittedName>
        <fullName evidence="3">CLUMA_CG003633, isoform A</fullName>
    </submittedName>
</protein>
<feature type="compositionally biased region" description="Low complexity" evidence="1">
    <location>
        <begin position="255"/>
        <end position="271"/>
    </location>
</feature>
<dbReference type="GO" id="GO:0008157">
    <property type="term" value="F:protein phosphatase 1 binding"/>
    <property type="evidence" value="ECO:0007669"/>
    <property type="project" value="TreeGrafter"/>
</dbReference>
<dbReference type="Gene3D" id="2.60.40.2440">
    <property type="entry name" value="Carbohydrate binding type-21 domain"/>
    <property type="match status" value="1"/>
</dbReference>
<evidence type="ECO:0000256" key="1">
    <source>
        <dbReference type="SAM" id="MobiDB-lite"/>
    </source>
</evidence>
<feature type="compositionally biased region" description="Basic residues" evidence="1">
    <location>
        <begin position="234"/>
        <end position="243"/>
    </location>
</feature>
<feature type="region of interest" description="Disordered" evidence="1">
    <location>
        <begin position="419"/>
        <end position="465"/>
    </location>
</feature>
<dbReference type="PROSITE" id="PS51159">
    <property type="entry name" value="CBM21"/>
    <property type="match status" value="1"/>
</dbReference>
<keyword evidence="4" id="KW-1185">Reference proteome</keyword>
<dbReference type="GO" id="GO:0005979">
    <property type="term" value="P:regulation of glycogen biosynthetic process"/>
    <property type="evidence" value="ECO:0007669"/>
    <property type="project" value="TreeGrafter"/>
</dbReference>
<evidence type="ECO:0000313" key="4">
    <source>
        <dbReference type="Proteomes" id="UP000183832"/>
    </source>
</evidence>
<dbReference type="InterPro" id="IPR005036">
    <property type="entry name" value="CBM21_dom"/>
</dbReference>
<sequence>MNTTQPVKEPSQKPSGQYKSYHHNQPIQHQPPSLSFISRASALEAGKINATTTHIELEQQPNCVSALLTMSCRGRAEAFARSLQSRLRTLGSQDDDQDVDTVDSSDSTWINNNSNNTNSATITDLQPRLSNSNSNNNATTITTETADSYFDFDMEPESPASPIDECEYTRLIETTGSTPSEQQAPESGFVCASPSSTLGGESRGSASSSETQFFDPESSDTGTEFFDCPPDRKPPRRYQHLSHNRVAIRPPSPITTASVQSSSESSATPTSKLNGHVRLLESGDSSDSLPPSQSTNSSNTSKLNSKSNSNSTLQDAEGAMSADDVAAVEVKAEESNETDDDIDKYTAHQYNVSKTKFIRYNEADDDEVEDEKAESMENQTQSLQKEDEEEKVLFNQAVVLDEIIAASIDQVEQVMEEISDVASEPERIEHKTLAEEEEEEESRPQRVRRCSSLKTGKTPPGTPGRKKFVRFADVLGLDLADVRTFLDEVPRVPKSAFEDLEVGGNATVDLRPPVEKVLIPMFQQPGCLPGFIDRVRDKQVCLESAAVTDPVSLTITGCVRVRNLDFHKSVYVRYTFDNWRSYADLSATYVENSCDGFSDKFSFVLFGLALQLGQRVEMAVRFHAKGEQYWDNNYGTNYCFQCLPCSARSSTTFAPPPPSRDDSSRDDEIKTIIDAMGSRQWTNTFLY</sequence>
<dbReference type="InterPro" id="IPR050782">
    <property type="entry name" value="PP1_regulatory_subunit_3"/>
</dbReference>
<dbReference type="EMBL" id="CVRI01000015">
    <property type="protein sequence ID" value="CRK89902.1"/>
    <property type="molecule type" value="Genomic_DNA"/>
</dbReference>
<gene>
    <name evidence="3" type="ORF">CLUMA_CG003633</name>
</gene>
<feature type="compositionally biased region" description="Low complexity" evidence="1">
    <location>
        <begin position="104"/>
        <end position="137"/>
    </location>
</feature>
<dbReference type="OrthoDB" id="8942186at2759"/>
<name>A0A1J1HTU1_9DIPT</name>
<dbReference type="PANTHER" id="PTHR12307:SF36">
    <property type="entry name" value="GLYCOGEN-BINDING SUBUNIT 76A"/>
    <property type="match status" value="1"/>
</dbReference>
<dbReference type="AlphaFoldDB" id="A0A1J1HTU1"/>
<feature type="region of interest" description="Disordered" evidence="1">
    <location>
        <begin position="91"/>
        <end position="139"/>
    </location>
</feature>
<dbReference type="GO" id="GO:2001069">
    <property type="term" value="F:glycogen binding"/>
    <property type="evidence" value="ECO:0007669"/>
    <property type="project" value="TreeGrafter"/>
</dbReference>
<evidence type="ECO:0000259" key="2">
    <source>
        <dbReference type="PROSITE" id="PS51159"/>
    </source>
</evidence>
<feature type="domain" description="CBM21" evidence="2">
    <location>
        <begin position="532"/>
        <end position="641"/>
    </location>
</feature>
<dbReference type="GO" id="GO:0000164">
    <property type="term" value="C:protein phosphatase type 1 complex"/>
    <property type="evidence" value="ECO:0007669"/>
    <property type="project" value="TreeGrafter"/>
</dbReference>
<feature type="compositionally biased region" description="Low complexity" evidence="1">
    <location>
        <begin position="199"/>
        <end position="210"/>
    </location>
</feature>
<dbReference type="InterPro" id="IPR038175">
    <property type="entry name" value="CBM21_dom_sf"/>
</dbReference>
<feature type="region of interest" description="Disordered" evidence="1">
    <location>
        <begin position="364"/>
        <end position="388"/>
    </location>
</feature>
<dbReference type="Pfam" id="PF03370">
    <property type="entry name" value="CBM_21"/>
    <property type="match status" value="1"/>
</dbReference>
<dbReference type="Proteomes" id="UP000183832">
    <property type="component" value="Unassembled WGS sequence"/>
</dbReference>
<feature type="region of interest" description="Disordered" evidence="1">
    <location>
        <begin position="1"/>
        <end position="32"/>
    </location>
</feature>
<feature type="region of interest" description="Disordered" evidence="1">
    <location>
        <begin position="177"/>
        <end position="323"/>
    </location>
</feature>
<feature type="compositionally biased region" description="Basic and acidic residues" evidence="1">
    <location>
        <begin position="424"/>
        <end position="434"/>
    </location>
</feature>
<evidence type="ECO:0000313" key="3">
    <source>
        <dbReference type="EMBL" id="CRK89902.1"/>
    </source>
</evidence>
<proteinExistence type="predicted"/>
<organism evidence="3 4">
    <name type="scientific">Clunio marinus</name>
    <dbReference type="NCBI Taxonomy" id="568069"/>
    <lineage>
        <taxon>Eukaryota</taxon>
        <taxon>Metazoa</taxon>
        <taxon>Ecdysozoa</taxon>
        <taxon>Arthropoda</taxon>
        <taxon>Hexapoda</taxon>
        <taxon>Insecta</taxon>
        <taxon>Pterygota</taxon>
        <taxon>Neoptera</taxon>
        <taxon>Endopterygota</taxon>
        <taxon>Diptera</taxon>
        <taxon>Nematocera</taxon>
        <taxon>Chironomoidea</taxon>
        <taxon>Chironomidae</taxon>
        <taxon>Clunio</taxon>
    </lineage>
</organism>
<dbReference type="PANTHER" id="PTHR12307">
    <property type="entry name" value="PROTEIN PHOSPHATASE 1 REGULATORY SUBUNIT"/>
    <property type="match status" value="1"/>
</dbReference>
<feature type="compositionally biased region" description="Low complexity" evidence="1">
    <location>
        <begin position="285"/>
        <end position="314"/>
    </location>
</feature>
<accession>A0A1J1HTU1</accession>
<reference evidence="3 4" key="1">
    <citation type="submission" date="2015-04" db="EMBL/GenBank/DDBJ databases">
        <authorList>
            <person name="Syromyatnikov M.Y."/>
            <person name="Popov V.N."/>
        </authorList>
    </citation>
    <scope>NUCLEOTIDE SEQUENCE [LARGE SCALE GENOMIC DNA]</scope>
</reference>
<feature type="compositionally biased region" description="Acidic residues" evidence="1">
    <location>
        <begin position="93"/>
        <end position="103"/>
    </location>
</feature>